<dbReference type="PANTHER" id="PTHR31008:SF15">
    <property type="entry name" value="GPI-ANCHORED ADHESIN-LIKE PROTEIN"/>
    <property type="match status" value="1"/>
</dbReference>
<feature type="compositionally biased region" description="Low complexity" evidence="1">
    <location>
        <begin position="1338"/>
        <end position="1347"/>
    </location>
</feature>
<feature type="region of interest" description="Disordered" evidence="1">
    <location>
        <begin position="1063"/>
        <end position="1131"/>
    </location>
</feature>
<evidence type="ECO:0000256" key="1">
    <source>
        <dbReference type="SAM" id="MobiDB-lite"/>
    </source>
</evidence>
<accession>A0AAV5DLH9</accession>
<reference evidence="2" key="1">
    <citation type="journal article" date="2018" name="DNA Res.">
        <title>Multiple hybrid de novo genome assembly of finger millet, an orphan allotetraploid crop.</title>
        <authorList>
            <person name="Hatakeyama M."/>
            <person name="Aluri S."/>
            <person name="Balachadran M.T."/>
            <person name="Sivarajan S.R."/>
            <person name="Patrignani A."/>
            <person name="Gruter S."/>
            <person name="Poveda L."/>
            <person name="Shimizu-Inatsugi R."/>
            <person name="Baeten J."/>
            <person name="Francoijs K.J."/>
            <person name="Nataraja K.N."/>
            <person name="Reddy Y.A.N."/>
            <person name="Phadnis S."/>
            <person name="Ravikumar R.L."/>
            <person name="Schlapbach R."/>
            <person name="Sreeman S.M."/>
            <person name="Shimizu K.K."/>
        </authorList>
    </citation>
    <scope>NUCLEOTIDE SEQUENCE</scope>
</reference>
<feature type="region of interest" description="Disordered" evidence="1">
    <location>
        <begin position="587"/>
        <end position="623"/>
    </location>
</feature>
<sequence>MEADAPLDYALFQLSPRRQRCELVVSGNGRTEKIASGSVKPFVAHLRAAEEQASAQPPPPAIRLQVERRAPWFSKGTLERFVRFVSTPEVLEMANTFDLEMSQLEGARKIYALGGAGDATSGGPAEVTASAAAADITKKELLRAIDVRLSALKQDLATACSRASSAGFNPNSVSELLLFATHFGANRLSEACTKFMSLCQRRPDISPQNAAPVVSPHWKGFDDGNVRGSSSSDMSIDEPQVDFCGSTDKSTVGGSDSQVHRLGKSQGSLPAASEPVTEQKPKPTMQQAVDKQETETGASPAPAVGGLVRRLSVKDRISMFESQKKEQTPTSGNSNSGGASKVVPGKGEHRRVPSGASMEKLVRRWSSVSDMSIDLSNNDSGNLNEKKEDGTFIGTPTSTDLEGNSKLRADKDCSGLTDSVTSQSWPCQKDGMPVGSTSTNTCSPLISNDAPTPHKQTKSHAEDDMVVDTSINSESSFGKEQGVVHGRDTKVSDHAAPNFSTRNRLKTSPKLVEDASLKHKDMLTSSSIEEHIRMVDKEITAVVHEVVDSSEHIGPNGTRGPRLHTKDIHTEADMIEKKDRPTRTFEKISGSVKPKSKAPSSSRINLRGSSGREEIASTETEGHDVSLQRNRLSNKVENMGRKVISGSDSDCSGRQGTNLSRQSSNADQELNLQARVTRPAKGNQDRHGELQMKANELEKLYAAHKLTSSRRGKSTDVQVDNTTVVNEVQPVLVLPEKIYTKKIVKESITTNDFDAKELLKMVNNQGYDSVPQNFGILSLEESRGKFYDQYMQKRDAKLKEYWKLQREEKEAILKAMHESLERSKAELQAKFSRSLDVSDSAYVSHAQKIPPLQSTRKNKDQGVDSFLVEEELNSDYLSGDGSSRSADSRKHFSRKVVSAQKASAPPVHKRSSRTVSSSYANRKNPPENPLAQSVPNFSDFRKENTRPAPGLSRGTARGQHKSFARSKSIIEESKSILKEDQSRRSQSMRKSLIPDDLKDISSVNEDIYNWAPSIISKNQSEATFGYNARRTGPPKAFLRKGNGTHPTVNMAGFKAAMMANAFQNGDSGDFEDSPDDAKEEEEEYESLEENLRESDFPADSESENPRESHDFGNSDDPGSENGDVNFPGEAPDVVNAKFGAFAGNMHDSTGDLPAPWSSRLPQLFPYANDNSDGDAFADSPSGSPSLWNSHSLDEITDADVSRMRKKWGSAQMPFVAANASQHSRKDASKGLKKLWKFGRKNRGGDDWVSASTASEYEDDIEDGRDLVVGTSDDYRKSRMGYLASYDGFVENEGFSEQGTEQALRSSIPNPPANFRLREDQLTGSSLKARVRSLVKQLSPSSPSAARSNAEQQKPQMKKQTRKRVPASRPYQDRLHNMAEARREIVTALRIHRANMRHQQSSKFQQQQPAAQVMSSESVPPVAMSYAASSNNHHLCSCPIANLTAGGAPPAGNYSPSSMLPYDPTPIAINEEEAHASVAIGGQLEHQLACSLPVQPLGLNLTSFQGFGGALLDHAMISDDPFGVPLIQPSSCPAASSFSAYSSSPVAATAVAALGGYSSADASSPAALLSQVLDGEMFYSIGGGDGERQGMELSETAGNVADSSAWWTQDLRGHGKRRRERGG</sequence>
<feature type="compositionally biased region" description="Basic residues" evidence="1">
    <location>
        <begin position="1355"/>
        <end position="1365"/>
    </location>
</feature>
<feature type="region of interest" description="Disordered" evidence="1">
    <location>
        <begin position="1169"/>
        <end position="1190"/>
    </location>
</feature>
<feature type="compositionally biased region" description="Acidic residues" evidence="1">
    <location>
        <begin position="1068"/>
        <end position="1088"/>
    </location>
</feature>
<feature type="region of interest" description="Disordered" evidence="1">
    <location>
        <begin position="1333"/>
        <end position="1369"/>
    </location>
</feature>
<feature type="region of interest" description="Disordered" evidence="1">
    <location>
        <begin position="208"/>
        <end position="308"/>
    </location>
</feature>
<gene>
    <name evidence="2" type="primary">ga29189</name>
    <name evidence="2" type="ORF">PR202_ga29189</name>
</gene>
<name>A0AAV5DLH9_ELECO</name>
<feature type="compositionally biased region" description="Polar residues" evidence="1">
    <location>
        <begin position="372"/>
        <end position="383"/>
    </location>
</feature>
<feature type="region of interest" description="Disordered" evidence="1">
    <location>
        <begin position="877"/>
        <end position="969"/>
    </location>
</feature>
<organism evidence="2 3">
    <name type="scientific">Eleusine coracana subsp. coracana</name>
    <dbReference type="NCBI Taxonomy" id="191504"/>
    <lineage>
        <taxon>Eukaryota</taxon>
        <taxon>Viridiplantae</taxon>
        <taxon>Streptophyta</taxon>
        <taxon>Embryophyta</taxon>
        <taxon>Tracheophyta</taxon>
        <taxon>Spermatophyta</taxon>
        <taxon>Magnoliopsida</taxon>
        <taxon>Liliopsida</taxon>
        <taxon>Poales</taxon>
        <taxon>Poaceae</taxon>
        <taxon>PACMAD clade</taxon>
        <taxon>Chloridoideae</taxon>
        <taxon>Cynodonteae</taxon>
        <taxon>Eleusininae</taxon>
        <taxon>Eleusine</taxon>
    </lineage>
</organism>
<dbReference type="PANTHER" id="PTHR31008">
    <property type="entry name" value="COP1-INTERACTING PROTEIN-RELATED"/>
    <property type="match status" value="1"/>
</dbReference>
<evidence type="ECO:0000313" key="2">
    <source>
        <dbReference type="EMBL" id="GJN11031.1"/>
    </source>
</evidence>
<feature type="compositionally biased region" description="Basic and acidic residues" evidence="1">
    <location>
        <begin position="1103"/>
        <end position="1112"/>
    </location>
</feature>
<dbReference type="Proteomes" id="UP001054889">
    <property type="component" value="Unassembled WGS sequence"/>
</dbReference>
<comment type="caution">
    <text evidence="2">The sequence shown here is derived from an EMBL/GenBank/DDBJ whole genome shotgun (WGS) entry which is preliminary data.</text>
</comment>
<evidence type="ECO:0000313" key="3">
    <source>
        <dbReference type="Proteomes" id="UP001054889"/>
    </source>
</evidence>
<keyword evidence="3" id="KW-1185">Reference proteome</keyword>
<reference evidence="2" key="2">
    <citation type="submission" date="2021-12" db="EMBL/GenBank/DDBJ databases">
        <title>Resequencing data analysis of finger millet.</title>
        <authorList>
            <person name="Hatakeyama M."/>
            <person name="Aluri S."/>
            <person name="Balachadran M.T."/>
            <person name="Sivarajan S.R."/>
            <person name="Poveda L."/>
            <person name="Shimizu-Inatsugi R."/>
            <person name="Schlapbach R."/>
            <person name="Sreeman S.M."/>
            <person name="Shimizu K.K."/>
        </authorList>
    </citation>
    <scope>NUCLEOTIDE SEQUENCE</scope>
</reference>
<feature type="compositionally biased region" description="Polar residues" evidence="1">
    <location>
        <begin position="646"/>
        <end position="671"/>
    </location>
</feature>
<feature type="compositionally biased region" description="Basic and acidic residues" evidence="1">
    <location>
        <begin position="610"/>
        <end position="623"/>
    </location>
</feature>
<feature type="region of interest" description="Disordered" evidence="1">
    <location>
        <begin position="320"/>
        <end position="359"/>
    </location>
</feature>
<feature type="compositionally biased region" description="Polar residues" evidence="1">
    <location>
        <begin position="1180"/>
        <end position="1190"/>
    </location>
</feature>
<protein>
    <submittedName>
        <fullName evidence="2">Uncharacterized protein</fullName>
    </submittedName>
</protein>
<feature type="region of interest" description="Disordered" evidence="1">
    <location>
        <begin position="372"/>
        <end position="406"/>
    </location>
</feature>
<dbReference type="EMBL" id="BQKI01000018">
    <property type="protein sequence ID" value="GJN11031.1"/>
    <property type="molecule type" value="Genomic_DNA"/>
</dbReference>
<proteinExistence type="predicted"/>
<feature type="compositionally biased region" description="Polar residues" evidence="1">
    <location>
        <begin position="247"/>
        <end position="257"/>
    </location>
</feature>
<feature type="compositionally biased region" description="Low complexity" evidence="1">
    <location>
        <begin position="589"/>
        <end position="602"/>
    </location>
</feature>
<feature type="region of interest" description="Disordered" evidence="1">
    <location>
        <begin position="639"/>
        <end position="671"/>
    </location>
</feature>
<feature type="compositionally biased region" description="Polar residues" evidence="1">
    <location>
        <begin position="328"/>
        <end position="338"/>
    </location>
</feature>